<sequence length="157" mass="17934">MSEVQITFRKAREQDLMTYFNWANDEVTRKNSFGTNKIDLKTHTEWFLKKISSPDSLLLVFEDAAKIPVGQVRIECGEEEAVIGISIDSAFRGKSLSAFMIDSACTEYFRNFTKPIAAHIKATNTASVKAFEKAGFILKEEYTVDQELRFILLRQHV</sequence>
<evidence type="ECO:0000313" key="2">
    <source>
        <dbReference type="EMBL" id="ABG60009.1"/>
    </source>
</evidence>
<evidence type="ECO:0000259" key="1">
    <source>
        <dbReference type="PROSITE" id="PS51186"/>
    </source>
</evidence>
<dbReference type="PROSITE" id="PS51186">
    <property type="entry name" value="GNAT"/>
    <property type="match status" value="1"/>
</dbReference>
<feature type="domain" description="N-acetyltransferase" evidence="1">
    <location>
        <begin position="6"/>
        <end position="155"/>
    </location>
</feature>
<organism evidence="2 3">
    <name type="scientific">Cytophaga hutchinsonii (strain ATCC 33406 / DSM 1761 / CIP 103989 / NBRC 15051 / NCIMB 9469 / D465)</name>
    <dbReference type="NCBI Taxonomy" id="269798"/>
    <lineage>
        <taxon>Bacteria</taxon>
        <taxon>Pseudomonadati</taxon>
        <taxon>Bacteroidota</taxon>
        <taxon>Cytophagia</taxon>
        <taxon>Cytophagales</taxon>
        <taxon>Cytophagaceae</taxon>
        <taxon>Cytophaga</taxon>
    </lineage>
</organism>
<dbReference type="AlphaFoldDB" id="A0A6N4SU81"/>
<dbReference type="Gene3D" id="3.40.630.30">
    <property type="match status" value="1"/>
</dbReference>
<dbReference type="KEGG" id="chu:CHU_2759"/>
<keyword evidence="3" id="KW-1185">Reference proteome</keyword>
<reference evidence="2 3" key="1">
    <citation type="journal article" date="2007" name="Appl. Environ. Microbiol.">
        <title>Genome sequence of the cellulolytic gliding bacterium Cytophaga hutchinsonii.</title>
        <authorList>
            <person name="Xie G."/>
            <person name="Bruce D.C."/>
            <person name="Challacombe J.F."/>
            <person name="Chertkov O."/>
            <person name="Detter J.C."/>
            <person name="Gilna P."/>
            <person name="Han C.S."/>
            <person name="Lucas S."/>
            <person name="Misra M."/>
            <person name="Myers G.L."/>
            <person name="Richardson P."/>
            <person name="Tapia R."/>
            <person name="Thayer N."/>
            <person name="Thompson L.S."/>
            <person name="Brettin T.S."/>
            <person name="Henrissat B."/>
            <person name="Wilson D.B."/>
            <person name="McBride M.J."/>
        </authorList>
    </citation>
    <scope>NUCLEOTIDE SEQUENCE [LARGE SCALE GENOMIC DNA]</scope>
    <source>
        <strain evidence="3">ATCC 33406 / DSM 1761 / CIP 103989 / NBRC 15051 / NCIMB 9469 / D465</strain>
    </source>
</reference>
<dbReference type="Pfam" id="PF13302">
    <property type="entry name" value="Acetyltransf_3"/>
    <property type="match status" value="1"/>
</dbReference>
<dbReference type="PANTHER" id="PTHR43415:SF3">
    <property type="entry name" value="GNAT-FAMILY ACETYLTRANSFERASE"/>
    <property type="match status" value="1"/>
</dbReference>
<dbReference type="InterPro" id="IPR000182">
    <property type="entry name" value="GNAT_dom"/>
</dbReference>
<dbReference type="GO" id="GO:0016747">
    <property type="term" value="F:acyltransferase activity, transferring groups other than amino-acyl groups"/>
    <property type="evidence" value="ECO:0007669"/>
    <property type="project" value="InterPro"/>
</dbReference>
<proteinExistence type="predicted"/>
<gene>
    <name evidence="2" type="ordered locus">CHU_2759</name>
</gene>
<dbReference type="OrthoDB" id="6290225at2"/>
<dbReference type="PANTHER" id="PTHR43415">
    <property type="entry name" value="SPERMIDINE N(1)-ACETYLTRANSFERASE"/>
    <property type="match status" value="1"/>
</dbReference>
<dbReference type="EMBL" id="CP000383">
    <property type="protein sequence ID" value="ABG60009.1"/>
    <property type="molecule type" value="Genomic_DNA"/>
</dbReference>
<protein>
    <submittedName>
        <fullName evidence="2">Acetyltransferase, GNAT family</fullName>
    </submittedName>
</protein>
<dbReference type="Proteomes" id="UP000001822">
    <property type="component" value="Chromosome"/>
</dbReference>
<name>A0A6N4SU81_CYTH3</name>
<dbReference type="InterPro" id="IPR016181">
    <property type="entry name" value="Acyl_CoA_acyltransferase"/>
</dbReference>
<dbReference type="SUPFAM" id="SSF55729">
    <property type="entry name" value="Acyl-CoA N-acyltransferases (Nat)"/>
    <property type="match status" value="1"/>
</dbReference>
<dbReference type="RefSeq" id="WP_011586119.1">
    <property type="nucleotide sequence ID" value="NC_008255.1"/>
</dbReference>
<accession>A0A6N4SU81</accession>
<evidence type="ECO:0000313" key="3">
    <source>
        <dbReference type="Proteomes" id="UP000001822"/>
    </source>
</evidence>